<evidence type="ECO:0000259" key="4">
    <source>
        <dbReference type="PROSITE" id="PS51987"/>
    </source>
</evidence>
<gene>
    <name evidence="5" type="ORF">GCM10025855_15540</name>
</gene>
<dbReference type="Pfam" id="PF00120">
    <property type="entry name" value="Gln-synt_C"/>
    <property type="match status" value="1"/>
</dbReference>
<dbReference type="InterPro" id="IPR008146">
    <property type="entry name" value="Gln_synth_cat_dom"/>
</dbReference>
<feature type="domain" description="GS catalytic" evidence="4">
    <location>
        <begin position="78"/>
        <end position="411"/>
    </location>
</feature>
<dbReference type="SUPFAM" id="SSF55931">
    <property type="entry name" value="Glutamine synthetase/guanido kinase"/>
    <property type="match status" value="1"/>
</dbReference>
<dbReference type="SUPFAM" id="SSF54368">
    <property type="entry name" value="Glutamine synthetase, N-terminal domain"/>
    <property type="match status" value="1"/>
</dbReference>
<evidence type="ECO:0000256" key="2">
    <source>
        <dbReference type="PROSITE-ProRule" id="PRU01331"/>
    </source>
</evidence>
<dbReference type="Proteomes" id="UP001157046">
    <property type="component" value="Unassembled WGS sequence"/>
</dbReference>
<keyword evidence="6" id="KW-1185">Reference proteome</keyword>
<organism evidence="5 6">
    <name type="scientific">Shewanella glacialipiscicola</name>
    <dbReference type="NCBI Taxonomy" id="614069"/>
    <lineage>
        <taxon>Bacteria</taxon>
        <taxon>Pseudomonadati</taxon>
        <taxon>Pseudomonadota</taxon>
        <taxon>Gammaproteobacteria</taxon>
        <taxon>Alteromonadales</taxon>
        <taxon>Shewanellaceae</taxon>
        <taxon>Shewanella</taxon>
    </lineage>
</organism>
<dbReference type="InterPro" id="IPR014746">
    <property type="entry name" value="Gln_synth/guanido_kin_cat_dom"/>
</dbReference>
<accession>A0ABQ6J3D2</accession>
<dbReference type="PROSITE" id="PS51987">
    <property type="entry name" value="GS_CATALYTIC"/>
    <property type="match status" value="1"/>
</dbReference>
<dbReference type="PANTHER" id="PTHR43785">
    <property type="entry name" value="GAMMA-GLUTAMYLPUTRESCINE SYNTHETASE"/>
    <property type="match status" value="1"/>
</dbReference>
<evidence type="ECO:0000256" key="1">
    <source>
        <dbReference type="ARBA" id="ARBA00022598"/>
    </source>
</evidence>
<evidence type="ECO:0000256" key="3">
    <source>
        <dbReference type="RuleBase" id="RU000384"/>
    </source>
</evidence>
<dbReference type="EMBL" id="BSUY01000001">
    <property type="protein sequence ID" value="GMA82021.1"/>
    <property type="molecule type" value="Genomic_DNA"/>
</dbReference>
<dbReference type="InterPro" id="IPR036651">
    <property type="entry name" value="Gln_synt_N_sf"/>
</dbReference>
<proteinExistence type="inferred from homology"/>
<keyword evidence="1" id="KW-0436">Ligase</keyword>
<name>A0ABQ6J3D2_9GAMM</name>
<evidence type="ECO:0000313" key="5">
    <source>
        <dbReference type="EMBL" id="GMA82021.1"/>
    </source>
</evidence>
<comment type="caution">
    <text evidence="5">The sequence shown here is derived from an EMBL/GenBank/DDBJ whole genome shotgun (WGS) entry which is preliminary data.</text>
</comment>
<dbReference type="Gene3D" id="3.30.590.10">
    <property type="entry name" value="Glutamine synthetase/guanido kinase, catalytic domain"/>
    <property type="match status" value="1"/>
</dbReference>
<protein>
    <submittedName>
        <fullName evidence="5">Glutamine synthetase</fullName>
    </submittedName>
</protein>
<reference evidence="6" key="1">
    <citation type="journal article" date="2019" name="Int. J. Syst. Evol. Microbiol.">
        <title>The Global Catalogue of Microorganisms (GCM) 10K type strain sequencing project: providing services to taxonomists for standard genome sequencing and annotation.</title>
        <authorList>
            <consortium name="The Broad Institute Genomics Platform"/>
            <consortium name="The Broad Institute Genome Sequencing Center for Infectious Disease"/>
            <person name="Wu L."/>
            <person name="Ma J."/>
        </authorList>
    </citation>
    <scope>NUCLEOTIDE SEQUENCE [LARGE SCALE GENOMIC DNA]</scope>
    <source>
        <strain evidence="6">NBRC 102030</strain>
    </source>
</reference>
<dbReference type="SMART" id="SM01230">
    <property type="entry name" value="Gln-synt_C"/>
    <property type="match status" value="1"/>
</dbReference>
<evidence type="ECO:0000313" key="6">
    <source>
        <dbReference type="Proteomes" id="UP001157046"/>
    </source>
</evidence>
<dbReference type="PANTHER" id="PTHR43785:SF3">
    <property type="entry name" value="GS CATALYTIC DOMAIN-CONTAINING PROTEIN"/>
    <property type="match status" value="1"/>
</dbReference>
<sequence>MPAQSFVKGAELRIAQAISMQAITGEYSYDAVFPDADPDILLIPDYSSLKMIPWSTVPRAFAIHDCVLLDGRLCPFAPRSILKNVLARYQALGLTPVVAPEIEFYLTEANTDPNVPFKAPISKSGRTENGQSAFSMNMLNELAPFWDEFNATIDAMGIKGDTWIHEMGLSQYEINLVHGNPLALADQAFMFKYAAKEIAIKHGMNAVFMAKPIAGQPGSSMHLHQSVVDNNGVNIFSHSDGSDTERFHHYIGGLQKYLPDLMLLFAPNINSFRRYISGSQAPINLSWGVDNRTTGLRVPLSVPSARRVENRIAGADANPYLMIAASLAAGLAGLEEKIAATEPVIGNAYDNSHDLAPTFLAALMQMRQSESARRLLGDDFVAGFVSVKEIEFQSYLAEIGAWERRFLGPQS</sequence>
<comment type="similarity">
    <text evidence="2 3">Belongs to the glutamine synthetase family.</text>
</comment>